<organism evidence="2 3">
    <name type="scientific">Phytophthora palmivora</name>
    <dbReference type="NCBI Taxonomy" id="4796"/>
    <lineage>
        <taxon>Eukaryota</taxon>
        <taxon>Sar</taxon>
        <taxon>Stramenopiles</taxon>
        <taxon>Oomycota</taxon>
        <taxon>Peronosporomycetes</taxon>
        <taxon>Peronosporales</taxon>
        <taxon>Peronosporaceae</taxon>
        <taxon>Phytophthora</taxon>
    </lineage>
</organism>
<comment type="caution">
    <text evidence="2">The sequence shown here is derived from an EMBL/GenBank/DDBJ whole genome shotgun (WGS) entry which is preliminary data.</text>
</comment>
<dbReference type="Proteomes" id="UP000237271">
    <property type="component" value="Unassembled WGS sequence"/>
</dbReference>
<dbReference type="InterPro" id="IPR025724">
    <property type="entry name" value="GAG-pre-integrase_dom"/>
</dbReference>
<accession>A0A2P4YMQ7</accession>
<reference evidence="2 3" key="1">
    <citation type="journal article" date="2017" name="Genome Biol. Evol.">
        <title>Phytophthora megakarya and P. palmivora, closely related causal agents of cacao black pod rot, underwent increases in genome sizes and gene numbers by different mechanisms.</title>
        <authorList>
            <person name="Ali S.S."/>
            <person name="Shao J."/>
            <person name="Lary D.J."/>
            <person name="Kronmiller B."/>
            <person name="Shen D."/>
            <person name="Strem M.D."/>
            <person name="Amoako-Attah I."/>
            <person name="Akrofi A.Y."/>
            <person name="Begoude B.A."/>
            <person name="Ten Hoopen G.M."/>
            <person name="Coulibaly K."/>
            <person name="Kebe B.I."/>
            <person name="Melnick R.L."/>
            <person name="Guiltinan M.J."/>
            <person name="Tyler B.M."/>
            <person name="Meinhardt L.W."/>
            <person name="Bailey B.A."/>
        </authorList>
    </citation>
    <scope>NUCLEOTIDE SEQUENCE [LARGE SCALE GENOMIC DNA]</scope>
    <source>
        <strain evidence="3">sbr112.9</strain>
    </source>
</reference>
<evidence type="ECO:0000313" key="3">
    <source>
        <dbReference type="Proteomes" id="UP000237271"/>
    </source>
</evidence>
<keyword evidence="3" id="KW-1185">Reference proteome</keyword>
<dbReference type="OrthoDB" id="93351at2759"/>
<evidence type="ECO:0000259" key="1">
    <source>
        <dbReference type="Pfam" id="PF13976"/>
    </source>
</evidence>
<protein>
    <recommendedName>
        <fullName evidence="1">GAG-pre-integrase domain-containing protein</fullName>
    </recommendedName>
</protein>
<gene>
    <name evidence="2" type="ORF">PHPALM_3358</name>
</gene>
<dbReference type="AlphaFoldDB" id="A0A2P4YMQ7"/>
<dbReference type="Pfam" id="PF13976">
    <property type="entry name" value="gag_pre-integrs"/>
    <property type="match status" value="1"/>
</dbReference>
<evidence type="ECO:0000313" key="2">
    <source>
        <dbReference type="EMBL" id="POM79039.1"/>
    </source>
</evidence>
<feature type="domain" description="GAG-pre-integrase" evidence="1">
    <location>
        <begin position="162"/>
        <end position="218"/>
    </location>
</feature>
<name>A0A2P4YMQ7_9STRA</name>
<sequence>MQRINYRGNGGSSDEDSDMINMVQKKVFISDQAAWVIASGSTTHVCIERSRFKTEPKSQACFNEWTRGVTSGNVLVHTINGRSGEVEKLWLKNSIFGSANLLSLGVMEKAGWSLSTNSPRNYDRETSLNCGGARLRFAKLGSYYWLKTVNTEGLSGGTAMLTVNADVSLLMHWHERLGHLNVTAIKRVMDMNTVTGMAIPKELFKKRFVCLSCMSGNQKWSMRQEKRSRKVNEGELRAVDVGHLCCGLILTWPEWIQILPVDTRRMFQKNDASTISIKLMTELQREDINLIRLSAMEEASFSIRTGDSFRSDIFVYTGRECSSVKTQWHFGRYGKYDHSRGRFTQQVVAGGAFVHCGHRQYVRYSDKTTSEKLFGKGPDVSKIRVCGSGFINIPKRKTKLSPKAEPV</sequence>
<proteinExistence type="predicted"/>
<dbReference type="EMBL" id="NCKW01001850">
    <property type="protein sequence ID" value="POM79039.1"/>
    <property type="molecule type" value="Genomic_DNA"/>
</dbReference>